<reference evidence="4" key="1">
    <citation type="submission" date="2023-07" db="EMBL/GenBank/DDBJ databases">
        <title>30 novel species of actinomycetes from the DSMZ collection.</title>
        <authorList>
            <person name="Nouioui I."/>
        </authorList>
    </citation>
    <scope>NUCLEOTIDE SEQUENCE [LARGE SCALE GENOMIC DNA]</scope>
    <source>
        <strain evidence="4">DSM 41640</strain>
    </source>
</reference>
<keyword evidence="4" id="KW-1185">Reference proteome</keyword>
<dbReference type="SUPFAM" id="SSF54909">
    <property type="entry name" value="Dimeric alpha+beta barrel"/>
    <property type="match status" value="1"/>
</dbReference>
<dbReference type="Proteomes" id="UP001183824">
    <property type="component" value="Unassembled WGS sequence"/>
</dbReference>
<evidence type="ECO:0000256" key="1">
    <source>
        <dbReference type="ARBA" id="ARBA00007689"/>
    </source>
</evidence>
<dbReference type="RefSeq" id="WP_311717764.1">
    <property type="nucleotide sequence ID" value="NZ_JAVREZ010000013.1"/>
</dbReference>
<dbReference type="InterPro" id="IPR011008">
    <property type="entry name" value="Dimeric_a/b-barrel"/>
</dbReference>
<protein>
    <submittedName>
        <fullName evidence="3">YciI family protein</fullName>
    </submittedName>
</protein>
<comment type="caution">
    <text evidence="3">The sequence shown here is derived from an EMBL/GenBank/DDBJ whole genome shotgun (WGS) entry which is preliminary data.</text>
</comment>
<evidence type="ECO:0000259" key="2">
    <source>
        <dbReference type="Pfam" id="PF03795"/>
    </source>
</evidence>
<gene>
    <name evidence="3" type="ORF">RNB18_32975</name>
</gene>
<organism evidence="3 4">
    <name type="scientific">Streptomyces doebereineriae</name>
    <dbReference type="NCBI Taxonomy" id="3075528"/>
    <lineage>
        <taxon>Bacteria</taxon>
        <taxon>Bacillati</taxon>
        <taxon>Actinomycetota</taxon>
        <taxon>Actinomycetes</taxon>
        <taxon>Kitasatosporales</taxon>
        <taxon>Streptomycetaceae</taxon>
        <taxon>Streptomyces</taxon>
    </lineage>
</organism>
<dbReference type="InterPro" id="IPR005545">
    <property type="entry name" value="YCII"/>
</dbReference>
<proteinExistence type="inferred from homology"/>
<dbReference type="Gene3D" id="3.30.70.1060">
    <property type="entry name" value="Dimeric alpha+beta barrel"/>
    <property type="match status" value="1"/>
</dbReference>
<dbReference type="EMBL" id="JAVREZ010000013">
    <property type="protein sequence ID" value="MDT0484933.1"/>
    <property type="molecule type" value="Genomic_DNA"/>
</dbReference>
<comment type="similarity">
    <text evidence="1">Belongs to the YciI family.</text>
</comment>
<sequence length="87" mass="9662">MLVVELAFTPAPERLAARPAHRETLGRLHAEGKLFAAGPWEDDQGAMLLFAVGRAELEEILEADPYYRHTPGVEVRAIREWALLVGV</sequence>
<name>A0ABU2VI09_9ACTN</name>
<accession>A0ABU2VI09</accession>
<dbReference type="Pfam" id="PF03795">
    <property type="entry name" value="YCII"/>
    <property type="match status" value="1"/>
</dbReference>
<evidence type="ECO:0000313" key="4">
    <source>
        <dbReference type="Proteomes" id="UP001183824"/>
    </source>
</evidence>
<evidence type="ECO:0000313" key="3">
    <source>
        <dbReference type="EMBL" id="MDT0484933.1"/>
    </source>
</evidence>
<feature type="domain" description="YCII-related" evidence="2">
    <location>
        <begin position="10"/>
        <end position="81"/>
    </location>
</feature>